<keyword evidence="15" id="KW-1185">Reference proteome</keyword>
<evidence type="ECO:0000256" key="3">
    <source>
        <dbReference type="ARBA" id="ARBA00006602"/>
    </source>
</evidence>
<protein>
    <recommendedName>
        <fullName evidence="4">Flagellar assembly protein FliH</fullName>
    </recommendedName>
    <alternativeName>
        <fullName evidence="11">Type 3 secretion system stator protein</fullName>
    </alternativeName>
</protein>
<name>D6YTK8_WADCW</name>
<dbReference type="OrthoDB" id="19020at2"/>
<proteinExistence type="inferred from homology"/>
<evidence type="ECO:0000256" key="7">
    <source>
        <dbReference type="ARBA" id="ARBA00022795"/>
    </source>
</evidence>
<evidence type="ECO:0000256" key="8">
    <source>
        <dbReference type="ARBA" id="ARBA00022927"/>
    </source>
</evidence>
<evidence type="ECO:0000256" key="1">
    <source>
        <dbReference type="ARBA" id="ARBA00003041"/>
    </source>
</evidence>
<dbReference type="InterPro" id="IPR018035">
    <property type="entry name" value="Flagellar_FliH/T3SS_HrpE"/>
</dbReference>
<evidence type="ECO:0000256" key="9">
    <source>
        <dbReference type="ARBA" id="ARBA00023225"/>
    </source>
</evidence>
<evidence type="ECO:0000313" key="15">
    <source>
        <dbReference type="Proteomes" id="UP000001505"/>
    </source>
</evidence>
<feature type="coiled-coil region" evidence="12">
    <location>
        <begin position="31"/>
        <end position="92"/>
    </location>
</feature>
<dbReference type="NCBIfam" id="NF004968">
    <property type="entry name" value="PRK06328.1"/>
    <property type="match status" value="1"/>
</dbReference>
<keyword evidence="9" id="KW-1006">Bacterial flagellum protein export</keyword>
<dbReference type="EMBL" id="CP001928">
    <property type="protein sequence ID" value="ADI37469.1"/>
    <property type="molecule type" value="Genomic_DNA"/>
</dbReference>
<evidence type="ECO:0000259" key="13">
    <source>
        <dbReference type="Pfam" id="PF02108"/>
    </source>
</evidence>
<comment type="function">
    <text evidence="1">Needed for flagellar regrowth and assembly.</text>
</comment>
<dbReference type="HOGENOM" id="CLU_062625_2_0_0"/>
<dbReference type="STRING" id="716544.wcw_0094"/>
<dbReference type="PANTHER" id="PTHR34982:SF1">
    <property type="entry name" value="FLAGELLAR ASSEMBLY PROTEIN FLIH"/>
    <property type="match status" value="1"/>
</dbReference>
<dbReference type="InterPro" id="IPR051472">
    <property type="entry name" value="T3SS_Stator/FliH"/>
</dbReference>
<dbReference type="Pfam" id="PF02108">
    <property type="entry name" value="FliH"/>
    <property type="match status" value="1"/>
</dbReference>
<comment type="similarity">
    <text evidence="3">Belongs to the FliH family.</text>
</comment>
<dbReference type="SUPFAM" id="SSF160527">
    <property type="entry name" value="V-type ATPase subunit E-like"/>
    <property type="match status" value="1"/>
</dbReference>
<dbReference type="Proteomes" id="UP000001505">
    <property type="component" value="Chromosome"/>
</dbReference>
<sequence>MSKKFFSLIHGGNIHIAPETKVIPAEALSTLVDAQEVLAAVEKDAELYKKEVVTEIEKLKAQAQQEGFEQGYSEWMEKIASLEEEIRKVRSDMQKVIIPIALKAAKKIVGKEIEASEKTVVDIIANSLKAVSQHKRIKIYVNAKEFDTVEKSREQIKKIFENLEALSILPQDDVDSGGCIIETEGGIINAQLENQWMILENAFQKLVNTQPTAVGITGDSEMQKAKDAK</sequence>
<accession>D6YTK8</accession>
<dbReference type="GO" id="GO:0030254">
    <property type="term" value="P:protein secretion by the type III secretion system"/>
    <property type="evidence" value="ECO:0007669"/>
    <property type="project" value="InterPro"/>
</dbReference>
<dbReference type="KEGG" id="wch:wcw_0094"/>
<dbReference type="AlphaFoldDB" id="D6YTK8"/>
<feature type="domain" description="Flagellar assembly protein FliH/Type III secretion system HrpE" evidence="13">
    <location>
        <begin position="79"/>
        <end position="197"/>
    </location>
</feature>
<dbReference type="RefSeq" id="WP_013181197.1">
    <property type="nucleotide sequence ID" value="NC_014225.1"/>
</dbReference>
<dbReference type="GO" id="GO:0044781">
    <property type="term" value="P:bacterial-type flagellum organization"/>
    <property type="evidence" value="ECO:0007669"/>
    <property type="project" value="UniProtKB-KW"/>
</dbReference>
<dbReference type="GO" id="GO:0005829">
    <property type="term" value="C:cytosol"/>
    <property type="evidence" value="ECO:0007669"/>
    <property type="project" value="TreeGrafter"/>
</dbReference>
<dbReference type="PANTHER" id="PTHR34982">
    <property type="entry name" value="YOP PROTEINS TRANSLOCATION PROTEIN L"/>
    <property type="match status" value="1"/>
</dbReference>
<organism evidence="14 15">
    <name type="scientific">Waddlia chondrophila (strain ATCC VR-1470 / WSU 86-1044)</name>
    <dbReference type="NCBI Taxonomy" id="716544"/>
    <lineage>
        <taxon>Bacteria</taxon>
        <taxon>Pseudomonadati</taxon>
        <taxon>Chlamydiota</taxon>
        <taxon>Chlamydiia</taxon>
        <taxon>Parachlamydiales</taxon>
        <taxon>Waddliaceae</taxon>
        <taxon>Waddlia</taxon>
    </lineage>
</organism>
<keyword evidence="6" id="KW-0963">Cytoplasm</keyword>
<evidence type="ECO:0000256" key="10">
    <source>
        <dbReference type="ARBA" id="ARBA00024335"/>
    </source>
</evidence>
<dbReference type="NCBIfam" id="TIGR02499">
    <property type="entry name" value="HrpE_YscL_not"/>
    <property type="match status" value="1"/>
</dbReference>
<keyword evidence="7" id="KW-1005">Bacterial flagellum biogenesis</keyword>
<keyword evidence="5" id="KW-0813">Transport</keyword>
<evidence type="ECO:0000256" key="2">
    <source>
        <dbReference type="ARBA" id="ARBA00004496"/>
    </source>
</evidence>
<gene>
    <name evidence="14" type="primary">sctL</name>
    <name evidence="14" type="ordered locus">wcw_0094</name>
</gene>
<keyword evidence="8" id="KW-0653">Protein transport</keyword>
<evidence type="ECO:0000256" key="6">
    <source>
        <dbReference type="ARBA" id="ARBA00022490"/>
    </source>
</evidence>
<evidence type="ECO:0000313" key="14">
    <source>
        <dbReference type="EMBL" id="ADI37469.1"/>
    </source>
</evidence>
<reference evidence="14 15" key="1">
    <citation type="journal article" date="2010" name="PLoS ONE">
        <title>The Waddlia genome: a window into chlamydial biology.</title>
        <authorList>
            <person name="Bertelli C."/>
            <person name="Collyn F."/>
            <person name="Croxatto A."/>
            <person name="Ruckert C."/>
            <person name="Polkinghorne A."/>
            <person name="Kebbi-Beghdadi C."/>
            <person name="Goesmann A."/>
            <person name="Vaughan L."/>
            <person name="Greub G."/>
        </authorList>
    </citation>
    <scope>NUCLEOTIDE SEQUENCE [LARGE SCALE GENOMIC DNA]</scope>
    <source>
        <strain evidence="15">ATCC VR-1470 / WSU 86-1044</strain>
    </source>
</reference>
<evidence type="ECO:0000256" key="4">
    <source>
        <dbReference type="ARBA" id="ARBA00016507"/>
    </source>
</evidence>
<comment type="similarity">
    <text evidence="10">Belongs to the SctL stator family.</text>
</comment>
<evidence type="ECO:0000256" key="5">
    <source>
        <dbReference type="ARBA" id="ARBA00022448"/>
    </source>
</evidence>
<evidence type="ECO:0000256" key="12">
    <source>
        <dbReference type="SAM" id="Coils"/>
    </source>
</evidence>
<comment type="subcellular location">
    <subcellularLocation>
        <location evidence="2">Cytoplasm</location>
    </subcellularLocation>
</comment>
<dbReference type="eggNOG" id="COG1317">
    <property type="taxonomic scope" value="Bacteria"/>
</dbReference>
<evidence type="ECO:0000256" key="11">
    <source>
        <dbReference type="ARBA" id="ARBA00040494"/>
    </source>
</evidence>
<dbReference type="InterPro" id="IPR012842">
    <property type="entry name" value="T3SS_SctL/SctL2"/>
</dbReference>
<keyword evidence="12" id="KW-0175">Coiled coil</keyword>